<keyword evidence="10" id="KW-1185">Reference proteome</keyword>
<feature type="transmembrane region" description="Helical" evidence="7">
    <location>
        <begin position="248"/>
        <end position="270"/>
    </location>
</feature>
<keyword evidence="4 7" id="KW-1133">Transmembrane helix</keyword>
<dbReference type="RefSeq" id="WP_167164320.1">
    <property type="nucleotide sequence ID" value="NZ_BAAAOO010000017.1"/>
</dbReference>
<reference evidence="9 10" key="1">
    <citation type="submission" date="2020-02" db="EMBL/GenBank/DDBJ databases">
        <title>Sequencing the genomes of 1000 actinobacteria strains.</title>
        <authorList>
            <person name="Klenk H.-P."/>
        </authorList>
    </citation>
    <scope>NUCLEOTIDE SEQUENCE [LARGE SCALE GENOMIC DNA]</scope>
    <source>
        <strain evidence="9 10">DSM 19609</strain>
    </source>
</reference>
<dbReference type="InterPro" id="IPR003838">
    <property type="entry name" value="ABC3_permease_C"/>
</dbReference>
<dbReference type="PANTHER" id="PTHR30572">
    <property type="entry name" value="MEMBRANE COMPONENT OF TRANSPORTER-RELATED"/>
    <property type="match status" value="1"/>
</dbReference>
<comment type="caution">
    <text evidence="9">The sequence shown here is derived from an EMBL/GenBank/DDBJ whole genome shotgun (WGS) entry which is preliminary data.</text>
</comment>
<keyword evidence="5 7" id="KW-0472">Membrane</keyword>
<keyword evidence="3 7" id="KW-0812">Transmembrane</keyword>
<name>A0ABX0SGM5_9ACTN</name>
<evidence type="ECO:0000256" key="3">
    <source>
        <dbReference type="ARBA" id="ARBA00022692"/>
    </source>
</evidence>
<gene>
    <name evidence="9" type="ORF">FB473_000381</name>
</gene>
<organism evidence="9 10">
    <name type="scientific">Brooklawnia cerclae</name>
    <dbReference type="NCBI Taxonomy" id="349934"/>
    <lineage>
        <taxon>Bacteria</taxon>
        <taxon>Bacillati</taxon>
        <taxon>Actinomycetota</taxon>
        <taxon>Actinomycetes</taxon>
        <taxon>Propionibacteriales</taxon>
        <taxon>Propionibacteriaceae</taxon>
        <taxon>Brooklawnia</taxon>
    </lineage>
</organism>
<evidence type="ECO:0000256" key="4">
    <source>
        <dbReference type="ARBA" id="ARBA00022989"/>
    </source>
</evidence>
<dbReference type="EMBL" id="JAAMOZ010000001">
    <property type="protein sequence ID" value="NIH55736.1"/>
    <property type="molecule type" value="Genomic_DNA"/>
</dbReference>
<proteinExistence type="inferred from homology"/>
<comment type="similarity">
    <text evidence="6">Belongs to the ABC-4 integral membrane protein family.</text>
</comment>
<dbReference type="Proteomes" id="UP000749311">
    <property type="component" value="Unassembled WGS sequence"/>
</dbReference>
<dbReference type="InterPro" id="IPR050250">
    <property type="entry name" value="Macrolide_Exporter_MacB"/>
</dbReference>
<evidence type="ECO:0000313" key="10">
    <source>
        <dbReference type="Proteomes" id="UP000749311"/>
    </source>
</evidence>
<feature type="transmembrane region" description="Helical" evidence="7">
    <location>
        <begin position="325"/>
        <end position="349"/>
    </location>
</feature>
<feature type="transmembrane region" description="Helical" evidence="7">
    <location>
        <begin position="286"/>
        <end position="319"/>
    </location>
</feature>
<dbReference type="Pfam" id="PF02687">
    <property type="entry name" value="FtsX"/>
    <property type="match status" value="1"/>
</dbReference>
<dbReference type="PANTHER" id="PTHR30572:SF4">
    <property type="entry name" value="ABC TRANSPORTER PERMEASE YTRF"/>
    <property type="match status" value="1"/>
</dbReference>
<evidence type="ECO:0000256" key="5">
    <source>
        <dbReference type="ARBA" id="ARBA00023136"/>
    </source>
</evidence>
<evidence type="ECO:0000256" key="6">
    <source>
        <dbReference type="ARBA" id="ARBA00038076"/>
    </source>
</evidence>
<comment type="subcellular location">
    <subcellularLocation>
        <location evidence="1">Cell membrane</location>
        <topology evidence="1">Multi-pass membrane protein</topology>
    </subcellularLocation>
</comment>
<evidence type="ECO:0000256" key="2">
    <source>
        <dbReference type="ARBA" id="ARBA00022475"/>
    </source>
</evidence>
<accession>A0ABX0SGM5</accession>
<evidence type="ECO:0000313" key="9">
    <source>
        <dbReference type="EMBL" id="NIH55736.1"/>
    </source>
</evidence>
<evidence type="ECO:0000259" key="8">
    <source>
        <dbReference type="Pfam" id="PF02687"/>
    </source>
</evidence>
<feature type="domain" description="ABC3 transporter permease C-terminal" evidence="8">
    <location>
        <begin position="248"/>
        <end position="351"/>
    </location>
</feature>
<protein>
    <submittedName>
        <fullName evidence="9">ABC transport system permease protein</fullName>
    </submittedName>
</protein>
<evidence type="ECO:0000256" key="1">
    <source>
        <dbReference type="ARBA" id="ARBA00004651"/>
    </source>
</evidence>
<evidence type="ECO:0000256" key="7">
    <source>
        <dbReference type="SAM" id="Phobius"/>
    </source>
</evidence>
<keyword evidence="2" id="KW-1003">Cell membrane</keyword>
<sequence length="361" mass="37427">MRVTELVREIWASARAQRVSTVLVALLTAAMCVTTLLTVGRAAAAEHQLQARMEAAGSRVITFTDAKQKSFLTQEVVTQISGLNVIDRAVGFTAAIDVTSTATNEGQRVASWQVVGNIADVVTLTWGRWPQPGEAIASAAATSALAFDFPVGSVTTTTGITYPIVGQYAARDPFSDMATGVLVQADDNVTARTVHVLATTPYAVSAAKAGVLAVLNQPNEDVKIDSPTDIAKLQVDLAGDLEAYGRSLVVIVLAAGALLTAIVVLADVLLHRTDLGRRRALGAPRWVIVALVTGRSAAAGAFGAIAGTITATIILIWTGTPPDPAFGAAIALLSTFTAALAALPPAIAASHHDPVRVLRTP</sequence>